<feature type="transmembrane region" description="Helical" evidence="1">
    <location>
        <begin position="155"/>
        <end position="178"/>
    </location>
</feature>
<protein>
    <submittedName>
        <fullName evidence="2">DUF624 domain-containing protein</fullName>
    </submittedName>
</protein>
<sequence>MLGSFAIGYERFCRGILTVFVVNVALIAHTLLGLVVGGLFPSIAAAYATYRSWLLSADRGWTVRETWCAFHAAWRAELRSANLFGWATAAVWAALGYAYWLVLHNDMGPAGYASSGVLLVALVCWGLFTMLSWAVRANFAESNRWAARMALQMVVARPACSLILVVLFLVTVCAWAMWPGILMVFGVSAPILVAEYVASVFGRLPGMVRADGRRL</sequence>
<feature type="transmembrane region" description="Helical" evidence="1">
    <location>
        <begin position="112"/>
        <end position="135"/>
    </location>
</feature>
<evidence type="ECO:0000256" key="1">
    <source>
        <dbReference type="SAM" id="Phobius"/>
    </source>
</evidence>
<keyword evidence="1" id="KW-1133">Transmembrane helix</keyword>
<feature type="transmembrane region" description="Helical" evidence="1">
    <location>
        <begin position="83"/>
        <end position="100"/>
    </location>
</feature>
<keyword evidence="3" id="KW-1185">Reference proteome</keyword>
<keyword evidence="1" id="KW-0472">Membrane</keyword>
<gene>
    <name evidence="2" type="ORF">H7U32_04550</name>
</gene>
<dbReference type="Pfam" id="PF04854">
    <property type="entry name" value="DUF624"/>
    <property type="match status" value="1"/>
</dbReference>
<dbReference type="InterPro" id="IPR006938">
    <property type="entry name" value="DUF624"/>
</dbReference>
<accession>A0A938WWM4</accession>
<dbReference type="AlphaFoldDB" id="A0A938WWM4"/>
<dbReference type="EMBL" id="JACLYU010000006">
    <property type="protein sequence ID" value="MBM6699594.1"/>
    <property type="molecule type" value="Genomic_DNA"/>
</dbReference>
<reference evidence="2" key="2">
    <citation type="journal article" date="2021" name="Sci. Rep.">
        <title>The distribution of antibiotic resistance genes in chicken gut microbiota commensals.</title>
        <authorList>
            <person name="Juricova H."/>
            <person name="Matiasovicova J."/>
            <person name="Kubasova T."/>
            <person name="Cejkova D."/>
            <person name="Rychlik I."/>
        </authorList>
    </citation>
    <scope>NUCLEOTIDE SEQUENCE</scope>
    <source>
        <strain evidence="2">An836</strain>
    </source>
</reference>
<evidence type="ECO:0000313" key="3">
    <source>
        <dbReference type="Proteomes" id="UP000718821"/>
    </source>
</evidence>
<keyword evidence="1" id="KW-0812">Transmembrane</keyword>
<evidence type="ECO:0000313" key="2">
    <source>
        <dbReference type="EMBL" id="MBM6699594.1"/>
    </source>
</evidence>
<dbReference type="RefSeq" id="WP_204468472.1">
    <property type="nucleotide sequence ID" value="NZ_JACLYU010000006.1"/>
</dbReference>
<reference evidence="2" key="1">
    <citation type="submission" date="2020-08" db="EMBL/GenBank/DDBJ databases">
        <authorList>
            <person name="Cejkova D."/>
            <person name="Kubasova T."/>
            <person name="Jahodarova E."/>
            <person name="Rychlik I."/>
        </authorList>
    </citation>
    <scope>NUCLEOTIDE SEQUENCE</scope>
    <source>
        <strain evidence="2">An836</strain>
    </source>
</reference>
<feature type="transmembrane region" description="Helical" evidence="1">
    <location>
        <begin position="184"/>
        <end position="204"/>
    </location>
</feature>
<comment type="caution">
    <text evidence="2">The sequence shown here is derived from an EMBL/GenBank/DDBJ whole genome shotgun (WGS) entry which is preliminary data.</text>
</comment>
<feature type="transmembrane region" description="Helical" evidence="1">
    <location>
        <begin position="20"/>
        <end position="50"/>
    </location>
</feature>
<name>A0A938WWM4_9BIFI</name>
<organism evidence="2 3">
    <name type="scientific">Bifidobacterium pullorum subsp. saeculare</name>
    <dbReference type="NCBI Taxonomy" id="78257"/>
    <lineage>
        <taxon>Bacteria</taxon>
        <taxon>Bacillati</taxon>
        <taxon>Actinomycetota</taxon>
        <taxon>Actinomycetes</taxon>
        <taxon>Bifidobacteriales</taxon>
        <taxon>Bifidobacteriaceae</taxon>
        <taxon>Bifidobacterium</taxon>
    </lineage>
</organism>
<proteinExistence type="predicted"/>
<dbReference type="Proteomes" id="UP000718821">
    <property type="component" value="Unassembled WGS sequence"/>
</dbReference>